<proteinExistence type="predicted"/>
<dbReference type="EMBL" id="JAGGKO010000009">
    <property type="protein sequence ID" value="MBP1955965.1"/>
    <property type="molecule type" value="Genomic_DNA"/>
</dbReference>
<reference evidence="1" key="1">
    <citation type="submission" date="2021-03" db="EMBL/GenBank/DDBJ databases">
        <title>Genomic Encyclopedia of Type Strains, Phase IV (KMG-IV): sequencing the most valuable type-strain genomes for metagenomic binning, comparative biology and taxonomic classification.</title>
        <authorList>
            <person name="Goeker M."/>
        </authorList>
    </citation>
    <scope>NUCLEOTIDE SEQUENCE</scope>
    <source>
        <strain evidence="1">DSM 22443</strain>
    </source>
</reference>
<organism evidence="1 2">
    <name type="scientific">Halarchaeum rubridurum</name>
    <dbReference type="NCBI Taxonomy" id="489911"/>
    <lineage>
        <taxon>Archaea</taxon>
        <taxon>Methanobacteriati</taxon>
        <taxon>Methanobacteriota</taxon>
        <taxon>Stenosarchaea group</taxon>
        <taxon>Halobacteria</taxon>
        <taxon>Halobacteriales</taxon>
        <taxon>Halobacteriaceae</taxon>
    </lineage>
</organism>
<gene>
    <name evidence="1" type="ORF">J2752_002896</name>
</gene>
<dbReference type="Proteomes" id="UP000765891">
    <property type="component" value="Unassembled WGS sequence"/>
</dbReference>
<evidence type="ECO:0000313" key="1">
    <source>
        <dbReference type="EMBL" id="MBP1955965.1"/>
    </source>
</evidence>
<accession>A0A8T4GRJ3</accession>
<sequence length="130" mass="13916">MRTDVELRDWVSDELDPLSDVLGEVGGVGFGVRCAGCLNFLVVEFPVSKCLPDGAVLTRRVGGRDHGSVLRGGLEGDAIVSSQDLPPQVNDVEGLIVLSKAGKKNYIASRYSGAKETVERLVLSFGLRSR</sequence>
<name>A0A8T4GRJ3_9EURY</name>
<comment type="caution">
    <text evidence="1">The sequence shown here is derived from an EMBL/GenBank/DDBJ whole genome shotgun (WGS) entry which is preliminary data.</text>
</comment>
<protein>
    <submittedName>
        <fullName evidence="1">Uncharacterized protein</fullName>
    </submittedName>
</protein>
<dbReference type="AlphaFoldDB" id="A0A8T4GRJ3"/>
<dbReference type="OrthoDB" id="373465at2157"/>
<dbReference type="RefSeq" id="WP_188873148.1">
    <property type="nucleotide sequence ID" value="NZ_BMOO01000010.1"/>
</dbReference>
<evidence type="ECO:0000313" key="2">
    <source>
        <dbReference type="Proteomes" id="UP000765891"/>
    </source>
</evidence>